<keyword evidence="1" id="KW-0813">Transport</keyword>
<dbReference type="GO" id="GO:0016887">
    <property type="term" value="F:ATP hydrolysis activity"/>
    <property type="evidence" value="ECO:0007669"/>
    <property type="project" value="InterPro"/>
</dbReference>
<dbReference type="EMBL" id="CP063656">
    <property type="protein sequence ID" value="QOW18642.1"/>
    <property type="molecule type" value="Genomic_DNA"/>
</dbReference>
<reference evidence="5 6" key="1">
    <citation type="submission" date="2020-10" db="EMBL/GenBank/DDBJ databases">
        <title>complete genome sequencing of Lysobacter sp. H21R20.</title>
        <authorList>
            <person name="Bae J.-W."/>
            <person name="Lee S.-Y."/>
        </authorList>
    </citation>
    <scope>NUCLEOTIDE SEQUENCE [LARGE SCALE GENOMIC DNA]</scope>
    <source>
        <strain evidence="5 6">H21R20</strain>
    </source>
</reference>
<evidence type="ECO:0000256" key="2">
    <source>
        <dbReference type="ARBA" id="ARBA00022741"/>
    </source>
</evidence>
<gene>
    <name evidence="5" type="ORF">INQ41_07950</name>
</gene>
<keyword evidence="3 5" id="KW-0067">ATP-binding</keyword>
<evidence type="ECO:0000313" key="5">
    <source>
        <dbReference type="EMBL" id="QOW18642.1"/>
    </source>
</evidence>
<evidence type="ECO:0000313" key="6">
    <source>
        <dbReference type="Proteomes" id="UP000594059"/>
    </source>
</evidence>
<dbReference type="KEGG" id="lcic:INQ41_07950"/>
<dbReference type="GO" id="GO:0005524">
    <property type="term" value="F:ATP binding"/>
    <property type="evidence" value="ECO:0007669"/>
    <property type="project" value="UniProtKB-KW"/>
</dbReference>
<accession>A0A7S6UE70</accession>
<sequence length="295" mass="32992">MNAPLATTPATVVNARNLRKVYKKGRPALDGASFQIPAGRIVGLIGPNGAGKTTALKAMLGLIPFEGEMTVLGRDPRSARDELMRDVCFIADVAVLPRWIRVQEAIEFVAGVHPRFDRARCDRFLKGTKLTPKMRVRELSKGMIVQLHLALVMAIDAKLLVLDEPTLGLDILYRKQFYQRLLEDYFDEEKTILITTHQVEEIEHILTDVMFINDGRIVMESAMDDVGERFTEVLVNPDRAEAARALEPVHLRSMPFGKTVMLFDGTPREQLAAFGEIRTPGLADLFVATMQGTYE</sequence>
<dbReference type="Pfam" id="PF00005">
    <property type="entry name" value="ABC_tran"/>
    <property type="match status" value="1"/>
</dbReference>
<dbReference type="InterPro" id="IPR027417">
    <property type="entry name" value="P-loop_NTPase"/>
</dbReference>
<dbReference type="SMART" id="SM00382">
    <property type="entry name" value="AAA"/>
    <property type="match status" value="1"/>
</dbReference>
<name>A0A7S6UE70_9GAMM</name>
<dbReference type="PANTHER" id="PTHR42939:SF1">
    <property type="entry name" value="ABC TRANSPORTER ATP-BINDING PROTEIN ALBC-RELATED"/>
    <property type="match status" value="1"/>
</dbReference>
<dbReference type="SUPFAM" id="SSF52540">
    <property type="entry name" value="P-loop containing nucleoside triphosphate hydrolases"/>
    <property type="match status" value="1"/>
</dbReference>
<dbReference type="RefSeq" id="WP_193983435.1">
    <property type="nucleotide sequence ID" value="NZ_CP063656.1"/>
</dbReference>
<dbReference type="Gene3D" id="3.40.50.300">
    <property type="entry name" value="P-loop containing nucleotide triphosphate hydrolases"/>
    <property type="match status" value="1"/>
</dbReference>
<dbReference type="AlphaFoldDB" id="A0A7S6UE70"/>
<dbReference type="InterPro" id="IPR003439">
    <property type="entry name" value="ABC_transporter-like_ATP-bd"/>
</dbReference>
<feature type="domain" description="ABC transporter" evidence="4">
    <location>
        <begin position="13"/>
        <end position="239"/>
    </location>
</feature>
<organism evidence="5 6">
    <name type="scientific">Novilysobacter ciconiae</name>
    <dbReference type="NCBI Taxonomy" id="2781022"/>
    <lineage>
        <taxon>Bacteria</taxon>
        <taxon>Pseudomonadati</taxon>
        <taxon>Pseudomonadota</taxon>
        <taxon>Gammaproteobacteria</taxon>
        <taxon>Lysobacterales</taxon>
        <taxon>Lysobacteraceae</taxon>
        <taxon>Novilysobacter</taxon>
    </lineage>
</organism>
<protein>
    <submittedName>
        <fullName evidence="5">ABC transporter ATP-binding protein</fullName>
    </submittedName>
</protein>
<dbReference type="InterPro" id="IPR003593">
    <property type="entry name" value="AAA+_ATPase"/>
</dbReference>
<dbReference type="Proteomes" id="UP000594059">
    <property type="component" value="Chromosome"/>
</dbReference>
<dbReference type="PANTHER" id="PTHR42939">
    <property type="entry name" value="ABC TRANSPORTER ATP-BINDING PROTEIN ALBC-RELATED"/>
    <property type="match status" value="1"/>
</dbReference>
<keyword evidence="6" id="KW-1185">Reference proteome</keyword>
<dbReference type="InterPro" id="IPR051782">
    <property type="entry name" value="ABC_Transporter_VariousFunc"/>
</dbReference>
<proteinExistence type="predicted"/>
<dbReference type="CDD" id="cd03230">
    <property type="entry name" value="ABC_DR_subfamily_A"/>
    <property type="match status" value="1"/>
</dbReference>
<keyword evidence="2" id="KW-0547">Nucleotide-binding</keyword>
<evidence type="ECO:0000256" key="1">
    <source>
        <dbReference type="ARBA" id="ARBA00022448"/>
    </source>
</evidence>
<evidence type="ECO:0000259" key="4">
    <source>
        <dbReference type="PROSITE" id="PS50893"/>
    </source>
</evidence>
<dbReference type="PROSITE" id="PS50893">
    <property type="entry name" value="ABC_TRANSPORTER_2"/>
    <property type="match status" value="1"/>
</dbReference>
<evidence type="ECO:0000256" key="3">
    <source>
        <dbReference type="ARBA" id="ARBA00022840"/>
    </source>
</evidence>